<dbReference type="GO" id="GO:0005737">
    <property type="term" value="C:cytoplasm"/>
    <property type="evidence" value="ECO:0007669"/>
    <property type="project" value="TreeGrafter"/>
</dbReference>
<evidence type="ECO:0000256" key="1">
    <source>
        <dbReference type="ARBA" id="ARBA00006788"/>
    </source>
</evidence>
<dbReference type="EMBL" id="BPLR01009219">
    <property type="protein sequence ID" value="GIY30421.1"/>
    <property type="molecule type" value="Genomic_DNA"/>
</dbReference>
<dbReference type="PANTHER" id="PTHR12394:SF12">
    <property type="entry name" value="LD08195P"/>
    <property type="match status" value="1"/>
</dbReference>
<organism evidence="4 5">
    <name type="scientific">Caerostris extrusa</name>
    <name type="common">Bark spider</name>
    <name type="synonym">Caerostris bankana</name>
    <dbReference type="NCBI Taxonomy" id="172846"/>
    <lineage>
        <taxon>Eukaryota</taxon>
        <taxon>Metazoa</taxon>
        <taxon>Ecdysozoa</taxon>
        <taxon>Arthropoda</taxon>
        <taxon>Chelicerata</taxon>
        <taxon>Arachnida</taxon>
        <taxon>Araneae</taxon>
        <taxon>Araneomorphae</taxon>
        <taxon>Entelegynae</taxon>
        <taxon>Araneoidea</taxon>
        <taxon>Araneidae</taxon>
        <taxon>Caerostris</taxon>
    </lineage>
</organism>
<dbReference type="InterPro" id="IPR011680">
    <property type="entry name" value="FEZ"/>
</dbReference>
<gene>
    <name evidence="4" type="primary">FEZ2</name>
    <name evidence="4" type="ORF">CEXT_502481</name>
</gene>
<evidence type="ECO:0000256" key="2">
    <source>
        <dbReference type="ARBA" id="ARBA00022553"/>
    </source>
</evidence>
<keyword evidence="5" id="KW-1185">Reference proteome</keyword>
<name>A0AAV4SB54_CAEEX</name>
<evidence type="ECO:0000313" key="5">
    <source>
        <dbReference type="Proteomes" id="UP001054945"/>
    </source>
</evidence>
<reference evidence="4 5" key="1">
    <citation type="submission" date="2021-06" db="EMBL/GenBank/DDBJ databases">
        <title>Caerostris extrusa draft genome.</title>
        <authorList>
            <person name="Kono N."/>
            <person name="Arakawa K."/>
        </authorList>
    </citation>
    <scope>NUCLEOTIDE SEQUENCE [LARGE SCALE GENOMIC DNA]</scope>
</reference>
<accession>A0AAV4SB54</accession>
<comment type="caution">
    <text evidence="4">The sequence shown here is derived from an EMBL/GenBank/DDBJ whole genome shotgun (WGS) entry which is preliminary data.</text>
</comment>
<comment type="similarity">
    <text evidence="1">Belongs to the zygin family.</text>
</comment>
<protein>
    <submittedName>
        <fullName evidence="4">Fasciculation and elongation protein zeta-2</fullName>
    </submittedName>
</protein>
<dbReference type="GO" id="GO:0030424">
    <property type="term" value="C:axon"/>
    <property type="evidence" value="ECO:0007669"/>
    <property type="project" value="TreeGrafter"/>
</dbReference>
<keyword evidence="3" id="KW-0175">Coiled coil</keyword>
<dbReference type="PANTHER" id="PTHR12394">
    <property type="entry name" value="ZYGIN"/>
    <property type="match status" value="1"/>
</dbReference>
<evidence type="ECO:0000313" key="4">
    <source>
        <dbReference type="EMBL" id="GIY30421.1"/>
    </source>
</evidence>
<evidence type="ECO:0000256" key="3">
    <source>
        <dbReference type="ARBA" id="ARBA00023054"/>
    </source>
</evidence>
<proteinExistence type="inferred from homology"/>
<keyword evidence="2" id="KW-0597">Phosphoprotein</keyword>
<dbReference type="Proteomes" id="UP001054945">
    <property type="component" value="Unassembled WGS sequence"/>
</dbReference>
<dbReference type="AlphaFoldDB" id="A0AAV4SB54"/>
<dbReference type="Pfam" id="PF07763">
    <property type="entry name" value="FEZ"/>
    <property type="match status" value="1"/>
</dbReference>
<sequence length="118" mass="13479">MENLIQDHSETLINELALRDELDYEKELKNTFISLVLSIQNKRRQHNCIDKKKNVRNGSINGTEPKYLSTVIPYDPKQGSPSNPTLQILIKILQAINEDSPTVPTLLTDYILKVFCPT</sequence>